<keyword evidence="2" id="KW-0812">Transmembrane</keyword>
<dbReference type="Gene3D" id="3.10.490.10">
    <property type="entry name" value="Gamma-glutamyl cyclotransferase-like"/>
    <property type="match status" value="1"/>
</dbReference>
<accession>A0A2X0NIH3</accession>
<protein>
    <submittedName>
        <fullName evidence="3">BZ3500_MvSof-1268-A1-R1_Chr3-1g05847 protein</fullName>
    </submittedName>
</protein>
<evidence type="ECO:0000313" key="4">
    <source>
        <dbReference type="Proteomes" id="UP000249723"/>
    </source>
</evidence>
<evidence type="ECO:0000256" key="1">
    <source>
        <dbReference type="SAM" id="MobiDB-lite"/>
    </source>
</evidence>
<evidence type="ECO:0000256" key="2">
    <source>
        <dbReference type="SAM" id="Phobius"/>
    </source>
</evidence>
<gene>
    <name evidence="3" type="ORF">BZ3500_MVSOF-1268-A1-R1_CHR3-1G05847</name>
</gene>
<dbReference type="Proteomes" id="UP000249723">
    <property type="component" value="Unassembled WGS sequence"/>
</dbReference>
<reference evidence="4" key="1">
    <citation type="submission" date="2016-10" db="EMBL/GenBank/DDBJ databases">
        <authorList>
            <person name="Jeantristanb JTB J.-T."/>
            <person name="Ricardo R."/>
        </authorList>
    </citation>
    <scope>NUCLEOTIDE SEQUENCE [LARGE SCALE GENOMIC DNA]</scope>
</reference>
<keyword evidence="2" id="KW-0472">Membrane</keyword>
<dbReference type="AlphaFoldDB" id="A0A2X0NIH3"/>
<evidence type="ECO:0000313" key="3">
    <source>
        <dbReference type="EMBL" id="SCZ99161.1"/>
    </source>
</evidence>
<feature type="region of interest" description="Disordered" evidence="1">
    <location>
        <begin position="93"/>
        <end position="112"/>
    </location>
</feature>
<sequence length="346" mass="37807">MSTKDTKPHKTCHYLAYGVDLHLESARGPVTTWNSRGEPKLLSARLGPIKPLSSTPVIVPSAFLAFDVQGVPFSSPACTNAIVQGVNDIGWTAKSSKPHTARSDMTNAEKEEDEDYREWIWRRCCPGLDCTGLLPPRLEGVAFELTEADFRSIVLDFSSPTSSSSSGNLHKDTARSEAAWPAIPIECQPFTPGDSIKTAGTLTAYIPTAPLSIARQPNLQPSNEYVRLVILGAFGSLLSQPYLGHLVLLRPYLPTATIGKRIGRFVVNLIMIPPFLCIHMPLYAMGFGMRTSAVARMTDRLVARLVIKAESALSWCTGSGWWNESELQGEAKIVLDERGEVVPQSL</sequence>
<name>A0A2X0NIH3_9BASI</name>
<feature type="transmembrane region" description="Helical" evidence="2">
    <location>
        <begin position="265"/>
        <end position="287"/>
    </location>
</feature>
<keyword evidence="2" id="KW-1133">Transmembrane helix</keyword>
<dbReference type="OrthoDB" id="2017317at2759"/>
<keyword evidence="4" id="KW-1185">Reference proteome</keyword>
<proteinExistence type="predicted"/>
<organism evidence="3 4">
    <name type="scientific">Microbotryum saponariae</name>
    <dbReference type="NCBI Taxonomy" id="289078"/>
    <lineage>
        <taxon>Eukaryota</taxon>
        <taxon>Fungi</taxon>
        <taxon>Dikarya</taxon>
        <taxon>Basidiomycota</taxon>
        <taxon>Pucciniomycotina</taxon>
        <taxon>Microbotryomycetes</taxon>
        <taxon>Microbotryales</taxon>
        <taxon>Microbotryaceae</taxon>
        <taxon>Microbotryum</taxon>
    </lineage>
</organism>
<dbReference type="STRING" id="289078.A0A2X0NIH3"/>
<dbReference type="EMBL" id="FMWP01000096">
    <property type="protein sequence ID" value="SCZ99161.1"/>
    <property type="molecule type" value="Genomic_DNA"/>
</dbReference>